<evidence type="ECO:0000256" key="1">
    <source>
        <dbReference type="SAM" id="SignalP"/>
    </source>
</evidence>
<evidence type="ECO:0008006" key="4">
    <source>
        <dbReference type="Google" id="ProtNLM"/>
    </source>
</evidence>
<proteinExistence type="predicted"/>
<evidence type="ECO:0000313" key="2">
    <source>
        <dbReference type="EMBL" id="KAA1191964.1"/>
    </source>
</evidence>
<protein>
    <recommendedName>
        <fullName evidence="4">Pectinacetylesterase</fullName>
    </recommendedName>
</protein>
<accession>A0A5B0WY05</accession>
<dbReference type="InterPro" id="IPR004963">
    <property type="entry name" value="PAE/NOTUM"/>
</dbReference>
<gene>
    <name evidence="2" type="ORF">F0M18_10595</name>
</gene>
<dbReference type="Proteomes" id="UP000323708">
    <property type="component" value="Unassembled WGS sequence"/>
</dbReference>
<sequence length="388" mass="42216">MSGETMKNKLFKSLWAVSLLSFAATAVDARPPGLDPQARKELRNAGLDRYVGKFKPGAPEVMGDWDKYTFDTENGDGPICIAGTPLTVFHQQREAKKLLVVLDGGGACVQNSYACSILADDTPPGDSGIFADGFAPFGIDNPLADWSKLFVSYCDGSVFSGDNELEDPNFPVGPVRYHRGVRNLTAALDLARDLHPNAKQVMLSGISAGGYGVNNFAPSIYRLIFPPSADLFVLNDSGPGLSNPFLGAVLQDNDWNFSQFYPESCVDCSPLPGANQAAYLLWTLENDRGYKGALYSTDGDSVIRSFTFIPTQQGYRDLLLDTTDPVAAAYPGRYKRFIRSGSEDHTALSFFGYYLFEANTVPLYQWVGEFIAGGPGWVDIVEDFVPAP</sequence>
<dbReference type="EMBL" id="VTUX01000004">
    <property type="protein sequence ID" value="KAA1191964.1"/>
    <property type="molecule type" value="Genomic_DNA"/>
</dbReference>
<keyword evidence="1" id="KW-0732">Signal</keyword>
<dbReference type="AlphaFoldDB" id="A0A5B0WY05"/>
<keyword evidence="3" id="KW-1185">Reference proteome</keyword>
<reference evidence="2 3" key="1">
    <citation type="submission" date="2019-09" db="EMBL/GenBank/DDBJ databases">
        <authorList>
            <person name="Chen X.-Y."/>
        </authorList>
    </citation>
    <scope>NUCLEOTIDE SEQUENCE [LARGE SCALE GENOMIC DNA]</scope>
    <source>
        <strain evidence="2 3">NY5</strain>
    </source>
</reference>
<dbReference type="PANTHER" id="PTHR21562:SF83">
    <property type="entry name" value="PECTIN ACETYLESTERASE 4"/>
    <property type="match status" value="1"/>
</dbReference>
<dbReference type="GO" id="GO:0016787">
    <property type="term" value="F:hydrolase activity"/>
    <property type="evidence" value="ECO:0007669"/>
    <property type="project" value="InterPro"/>
</dbReference>
<dbReference type="Pfam" id="PF03283">
    <property type="entry name" value="PAE"/>
    <property type="match status" value="1"/>
</dbReference>
<name>A0A5B0WY05_9GAMM</name>
<dbReference type="SUPFAM" id="SSF53474">
    <property type="entry name" value="alpha/beta-Hydrolases"/>
    <property type="match status" value="1"/>
</dbReference>
<dbReference type="InterPro" id="IPR029058">
    <property type="entry name" value="AB_hydrolase_fold"/>
</dbReference>
<feature type="signal peptide" evidence="1">
    <location>
        <begin position="1"/>
        <end position="29"/>
    </location>
</feature>
<feature type="chain" id="PRO_5023075013" description="Pectinacetylesterase" evidence="1">
    <location>
        <begin position="30"/>
        <end position="388"/>
    </location>
</feature>
<evidence type="ECO:0000313" key="3">
    <source>
        <dbReference type="Proteomes" id="UP000323708"/>
    </source>
</evidence>
<dbReference type="PANTHER" id="PTHR21562">
    <property type="entry name" value="NOTUM-RELATED"/>
    <property type="match status" value="1"/>
</dbReference>
<comment type="caution">
    <text evidence="2">The sequence shown here is derived from an EMBL/GenBank/DDBJ whole genome shotgun (WGS) entry which is preliminary data.</text>
</comment>
<organism evidence="2 3">
    <name type="scientific">Pseudohalioglobus sediminis</name>
    <dbReference type="NCBI Taxonomy" id="2606449"/>
    <lineage>
        <taxon>Bacteria</taxon>
        <taxon>Pseudomonadati</taxon>
        <taxon>Pseudomonadota</taxon>
        <taxon>Gammaproteobacteria</taxon>
        <taxon>Cellvibrionales</taxon>
        <taxon>Halieaceae</taxon>
        <taxon>Pseudohalioglobus</taxon>
    </lineage>
</organism>